<reference evidence="1 2" key="1">
    <citation type="submission" date="2024-01" db="EMBL/GenBank/DDBJ databases">
        <title>The genomes of 5 underutilized Papilionoideae crops provide insights into root nodulation and disease resistanc.</title>
        <authorList>
            <person name="Jiang F."/>
        </authorList>
    </citation>
    <scope>NUCLEOTIDE SEQUENCE [LARGE SCALE GENOMIC DNA]</scope>
    <source>
        <strain evidence="1">JINMINGXINNONG_FW02</strain>
        <tissue evidence="1">Leaves</tissue>
    </source>
</reference>
<evidence type="ECO:0000313" key="2">
    <source>
        <dbReference type="Proteomes" id="UP001374584"/>
    </source>
</evidence>
<sequence>MDFSRDDKGSSEGFHWCYFWPIKSEICSESQAQAVDQVIPTMGGVFYHEESANHNKRCKFLAGTLKEVFSHCQTFSRRLSTASLEEECPIIDDVDERVVSVVRSRAMEKQKLKPSPLRDDFSWTYSPATRELYVTMAAQPRVVIGDGEDDEREEFFSVKSCLSCCSSNAVSDQPFFSVKTNLSRCSSMSGVDMSEHWRRSIIQEFCHCEGWPFGLCRKAVLLPPLPKSPSESWLSRKIQRSTKVI</sequence>
<proteinExistence type="predicted"/>
<comment type="caution">
    <text evidence="1">The sequence shown here is derived from an EMBL/GenBank/DDBJ whole genome shotgun (WGS) entry which is preliminary data.</text>
</comment>
<gene>
    <name evidence="1" type="ORF">VNO80_02301</name>
</gene>
<evidence type="ECO:0000313" key="1">
    <source>
        <dbReference type="EMBL" id="KAK7376883.1"/>
    </source>
</evidence>
<keyword evidence="2" id="KW-1185">Reference proteome</keyword>
<accession>A0AAN9NWE5</accession>
<dbReference type="PANTHER" id="PTHR36324">
    <property type="entry name" value="OS09G0460100 PROTEIN"/>
    <property type="match status" value="1"/>
</dbReference>
<dbReference type="EMBL" id="JAYMYR010000002">
    <property type="protein sequence ID" value="KAK7376883.1"/>
    <property type="molecule type" value="Genomic_DNA"/>
</dbReference>
<protein>
    <submittedName>
        <fullName evidence="1">Uncharacterized protein</fullName>
    </submittedName>
</protein>
<name>A0AAN9NWE5_PHACN</name>
<dbReference type="Proteomes" id="UP001374584">
    <property type="component" value="Unassembled WGS sequence"/>
</dbReference>
<dbReference type="AlphaFoldDB" id="A0AAN9NWE5"/>
<organism evidence="1 2">
    <name type="scientific">Phaseolus coccineus</name>
    <name type="common">Scarlet runner bean</name>
    <name type="synonym">Phaseolus multiflorus</name>
    <dbReference type="NCBI Taxonomy" id="3886"/>
    <lineage>
        <taxon>Eukaryota</taxon>
        <taxon>Viridiplantae</taxon>
        <taxon>Streptophyta</taxon>
        <taxon>Embryophyta</taxon>
        <taxon>Tracheophyta</taxon>
        <taxon>Spermatophyta</taxon>
        <taxon>Magnoliopsida</taxon>
        <taxon>eudicotyledons</taxon>
        <taxon>Gunneridae</taxon>
        <taxon>Pentapetalae</taxon>
        <taxon>rosids</taxon>
        <taxon>fabids</taxon>
        <taxon>Fabales</taxon>
        <taxon>Fabaceae</taxon>
        <taxon>Papilionoideae</taxon>
        <taxon>50 kb inversion clade</taxon>
        <taxon>NPAAA clade</taxon>
        <taxon>indigoferoid/millettioid clade</taxon>
        <taxon>Phaseoleae</taxon>
        <taxon>Phaseolus</taxon>
    </lineage>
</organism>
<dbReference type="PANTHER" id="PTHR36324:SF1">
    <property type="entry name" value="OS09G0460100 PROTEIN"/>
    <property type="match status" value="1"/>
</dbReference>